<dbReference type="Pfam" id="PF13456">
    <property type="entry name" value="RVT_3"/>
    <property type="match status" value="1"/>
</dbReference>
<dbReference type="GO" id="GO:0003676">
    <property type="term" value="F:nucleic acid binding"/>
    <property type="evidence" value="ECO:0007669"/>
    <property type="project" value="InterPro"/>
</dbReference>
<dbReference type="InterPro" id="IPR036361">
    <property type="entry name" value="SAP_dom_sf"/>
</dbReference>
<sequence length="227" mass="25364">MAAALELGIKDLQVYGDSKMIIMQLKDEWKCRAEHLQPLYRRAKETAGRFRRFRADHVYREANAEADRLANMAMDGRESGSEKGDHFFFSTGKPAPHIQHKRSEVGSEQDIEQFCQAEEKEGAGSGLVGGGGWAEEAPARRGAADAGTGQAVSHKVKDYHQEEAAATNTTRRKKSSLLVVEEEEVEEADQKWSAFTVLQLKEELKRRGLKVSGLKIDLIARLQQSDH</sequence>
<feature type="region of interest" description="Disordered" evidence="1">
    <location>
        <begin position="125"/>
        <end position="150"/>
    </location>
</feature>
<dbReference type="GO" id="GO:0005737">
    <property type="term" value="C:cytoplasm"/>
    <property type="evidence" value="ECO:0007669"/>
    <property type="project" value="UniProtKB-ARBA"/>
</dbReference>
<dbReference type="SUPFAM" id="SSF68906">
    <property type="entry name" value="SAP domain"/>
    <property type="match status" value="1"/>
</dbReference>
<dbReference type="EMBL" id="HBIU01005202">
    <property type="protein sequence ID" value="CAE0623313.1"/>
    <property type="molecule type" value="Transcribed_RNA"/>
</dbReference>
<dbReference type="InterPro" id="IPR036397">
    <property type="entry name" value="RNaseH_sf"/>
</dbReference>
<protein>
    <recommendedName>
        <fullName evidence="2">SAP domain-containing protein</fullName>
    </recommendedName>
</protein>
<name>A0A7S3URR0_HETAK</name>
<dbReference type="PROSITE" id="PS50800">
    <property type="entry name" value="SAP"/>
    <property type="match status" value="1"/>
</dbReference>
<dbReference type="SUPFAM" id="SSF53098">
    <property type="entry name" value="Ribonuclease H-like"/>
    <property type="match status" value="1"/>
</dbReference>
<dbReference type="InterPro" id="IPR002156">
    <property type="entry name" value="RNaseH_domain"/>
</dbReference>
<dbReference type="Gene3D" id="1.10.720.30">
    <property type="entry name" value="SAP domain"/>
    <property type="match status" value="1"/>
</dbReference>
<dbReference type="GO" id="GO:0004523">
    <property type="term" value="F:RNA-DNA hybrid ribonuclease activity"/>
    <property type="evidence" value="ECO:0007669"/>
    <property type="project" value="InterPro"/>
</dbReference>
<dbReference type="PANTHER" id="PTHR46387">
    <property type="entry name" value="POLYNUCLEOTIDYL TRANSFERASE, RIBONUCLEASE H-LIKE SUPERFAMILY PROTEIN"/>
    <property type="match status" value="1"/>
</dbReference>
<proteinExistence type="predicted"/>
<evidence type="ECO:0000256" key="1">
    <source>
        <dbReference type="SAM" id="MobiDB-lite"/>
    </source>
</evidence>
<dbReference type="AlphaFoldDB" id="A0A7S3URR0"/>
<evidence type="ECO:0000259" key="2">
    <source>
        <dbReference type="PROSITE" id="PS50800"/>
    </source>
</evidence>
<accession>A0A7S3URR0</accession>
<gene>
    <name evidence="3" type="ORF">HAKA00212_LOCUS1979</name>
</gene>
<reference evidence="3" key="1">
    <citation type="submission" date="2021-01" db="EMBL/GenBank/DDBJ databases">
        <authorList>
            <person name="Corre E."/>
            <person name="Pelletier E."/>
            <person name="Niang G."/>
            <person name="Scheremetjew M."/>
            <person name="Finn R."/>
            <person name="Kale V."/>
            <person name="Holt S."/>
            <person name="Cochrane G."/>
            <person name="Meng A."/>
            <person name="Brown T."/>
            <person name="Cohen L."/>
        </authorList>
    </citation>
    <scope>NUCLEOTIDE SEQUENCE</scope>
    <source>
        <strain evidence="3">CCMP3107</strain>
    </source>
</reference>
<evidence type="ECO:0000313" key="3">
    <source>
        <dbReference type="EMBL" id="CAE0623313.1"/>
    </source>
</evidence>
<organism evidence="3">
    <name type="scientific">Heterosigma akashiwo</name>
    <name type="common">Chromophytic alga</name>
    <name type="synonym">Heterosigma carterae</name>
    <dbReference type="NCBI Taxonomy" id="2829"/>
    <lineage>
        <taxon>Eukaryota</taxon>
        <taxon>Sar</taxon>
        <taxon>Stramenopiles</taxon>
        <taxon>Ochrophyta</taxon>
        <taxon>Raphidophyceae</taxon>
        <taxon>Chattonellales</taxon>
        <taxon>Chattonellaceae</taxon>
        <taxon>Heterosigma</taxon>
    </lineage>
</organism>
<dbReference type="Gene3D" id="3.30.420.10">
    <property type="entry name" value="Ribonuclease H-like superfamily/Ribonuclease H"/>
    <property type="match status" value="1"/>
</dbReference>
<dbReference type="SMART" id="SM00513">
    <property type="entry name" value="SAP"/>
    <property type="match status" value="1"/>
</dbReference>
<dbReference type="PANTHER" id="PTHR46387:SF2">
    <property type="entry name" value="RIBONUCLEASE HI"/>
    <property type="match status" value="1"/>
</dbReference>
<feature type="domain" description="SAP" evidence="2">
    <location>
        <begin position="192"/>
        <end position="226"/>
    </location>
</feature>
<dbReference type="InterPro" id="IPR012337">
    <property type="entry name" value="RNaseH-like_sf"/>
</dbReference>
<dbReference type="InterPro" id="IPR003034">
    <property type="entry name" value="SAP_dom"/>
</dbReference>
<dbReference type="Pfam" id="PF02037">
    <property type="entry name" value="SAP"/>
    <property type="match status" value="1"/>
</dbReference>